<evidence type="ECO:0000313" key="3">
    <source>
        <dbReference type="Proteomes" id="UP000004688"/>
    </source>
</evidence>
<sequence length="112" mass="11564">MFKSITLAAVVMAASASIASANGSYLSTFAPSQERNTEVELGLVVAEANGTVEIRDYRNGQIGKLLGTEAVTAGGNPHVDVEITPSFGDAVAVLTVGGNIVDTQVLNFSQHN</sequence>
<evidence type="ECO:0000313" key="2">
    <source>
        <dbReference type="EMBL" id="AGI70703.1"/>
    </source>
</evidence>
<dbReference type="HOGENOM" id="CLU_150631_0_0_5"/>
<keyword evidence="3" id="KW-1185">Reference proteome</keyword>
<evidence type="ECO:0000256" key="1">
    <source>
        <dbReference type="SAM" id="SignalP"/>
    </source>
</evidence>
<dbReference type="EMBL" id="CP003742">
    <property type="protein sequence ID" value="AGI70703.1"/>
    <property type="molecule type" value="Genomic_DNA"/>
</dbReference>
<gene>
    <name evidence="2" type="ORF">OA238_c04570</name>
</gene>
<feature type="chain" id="PRO_5004102492" evidence="1">
    <location>
        <begin position="22"/>
        <end position="112"/>
    </location>
</feature>
<dbReference type="KEGG" id="oar:OA238_c04570"/>
<dbReference type="STRING" id="391616.OA238_c04570"/>
<dbReference type="RefSeq" id="WP_015493939.1">
    <property type="nucleotide sequence ID" value="NC_020908.1"/>
</dbReference>
<dbReference type="eggNOG" id="ENOG5033GMR">
    <property type="taxonomic scope" value="Bacteria"/>
</dbReference>
<accession>M9RG27</accession>
<feature type="signal peptide" evidence="1">
    <location>
        <begin position="1"/>
        <end position="21"/>
    </location>
</feature>
<reference evidence="2 3" key="1">
    <citation type="journal article" date="2013" name="PLoS ONE">
        <title>Poles Apart: Arctic and Antarctic Octadecabacter strains Share High Genome Plasticity and a New Type of Xanthorhodopsin.</title>
        <authorList>
            <person name="Vollmers J."/>
            <person name="Voget S."/>
            <person name="Dietrich S."/>
            <person name="Gollnow K."/>
            <person name="Smits M."/>
            <person name="Meyer K."/>
            <person name="Brinkhoff T."/>
            <person name="Simon M."/>
            <person name="Daniel R."/>
        </authorList>
    </citation>
    <scope>NUCLEOTIDE SEQUENCE [LARGE SCALE GENOMIC DNA]</scope>
    <source>
        <strain evidence="2 3">238</strain>
    </source>
</reference>
<keyword evidence="1" id="KW-0732">Signal</keyword>
<dbReference type="Proteomes" id="UP000004688">
    <property type="component" value="Chromosome"/>
</dbReference>
<organism evidence="2 3">
    <name type="scientific">Octadecabacter arcticus 238</name>
    <dbReference type="NCBI Taxonomy" id="391616"/>
    <lineage>
        <taxon>Bacteria</taxon>
        <taxon>Pseudomonadati</taxon>
        <taxon>Pseudomonadota</taxon>
        <taxon>Alphaproteobacteria</taxon>
        <taxon>Rhodobacterales</taxon>
        <taxon>Roseobacteraceae</taxon>
        <taxon>Octadecabacter</taxon>
    </lineage>
</organism>
<proteinExistence type="predicted"/>
<dbReference type="AlphaFoldDB" id="M9RG27"/>
<name>M9RG27_9RHOB</name>
<protein>
    <submittedName>
        <fullName evidence="2">Uncharacterized protein</fullName>
    </submittedName>
</protein>